<dbReference type="SUPFAM" id="SSF55681">
    <property type="entry name" value="Class II aaRS and biotin synthetases"/>
    <property type="match status" value="1"/>
</dbReference>
<feature type="region of interest" description="Disordered" evidence="6">
    <location>
        <begin position="1220"/>
        <end position="1241"/>
    </location>
</feature>
<keyword evidence="1" id="KW-0436">Ligase</keyword>
<evidence type="ECO:0000256" key="5">
    <source>
        <dbReference type="ARBA" id="ARBA00023146"/>
    </source>
</evidence>
<dbReference type="PANTHER" id="PTHR22594:SF34">
    <property type="entry name" value="ASPARAGINE--TRNA LIGASE, MITOCHONDRIAL-RELATED"/>
    <property type="match status" value="1"/>
</dbReference>
<dbReference type="InterPro" id="IPR012340">
    <property type="entry name" value="NA-bd_OB-fold"/>
</dbReference>
<evidence type="ECO:0000259" key="7">
    <source>
        <dbReference type="PROSITE" id="PS50862"/>
    </source>
</evidence>
<evidence type="ECO:0000256" key="3">
    <source>
        <dbReference type="ARBA" id="ARBA00022840"/>
    </source>
</evidence>
<reference evidence="8 9" key="1">
    <citation type="submission" date="2015-05" db="EMBL/GenBank/DDBJ databases">
        <title>Distinctive expansion of gene families associated with plant cell wall degradation and secondary metabolism in the genomes of grapevine trunk pathogens.</title>
        <authorList>
            <person name="Lawrence D.P."/>
            <person name="Travadon R."/>
            <person name="Rolshausen P.E."/>
            <person name="Baumgartner K."/>
        </authorList>
    </citation>
    <scope>NUCLEOTIDE SEQUENCE [LARGE SCALE GENOMIC DNA]</scope>
    <source>
        <strain evidence="8">UCRPC4</strain>
    </source>
</reference>
<feature type="compositionally biased region" description="Polar residues" evidence="6">
    <location>
        <begin position="786"/>
        <end position="796"/>
    </location>
</feature>
<feature type="compositionally biased region" description="Polar residues" evidence="6">
    <location>
        <begin position="1349"/>
        <end position="1360"/>
    </location>
</feature>
<dbReference type="Pfam" id="PF00152">
    <property type="entry name" value="tRNA-synt_2"/>
    <property type="match status" value="1"/>
</dbReference>
<evidence type="ECO:0000256" key="6">
    <source>
        <dbReference type="SAM" id="MobiDB-lite"/>
    </source>
</evidence>
<feature type="region of interest" description="Disordered" evidence="6">
    <location>
        <begin position="1064"/>
        <end position="1150"/>
    </location>
</feature>
<protein>
    <submittedName>
        <fullName evidence="8">Putative asparaginyl-trna synthetase</fullName>
    </submittedName>
</protein>
<dbReference type="GO" id="GO:0005524">
    <property type="term" value="F:ATP binding"/>
    <property type="evidence" value="ECO:0007669"/>
    <property type="project" value="UniProtKB-KW"/>
</dbReference>
<sequence length="1590" mass="177342">MPWKGLIPRQYTLCLYTLRRHGLYDARHISTVRCVELFHPSVNAPNYETQEVKINGIVRSVRKQKRVAFAQISDGSTVQSLQAVLTPEQAIGISTGTALEVSGVWKSSPAKGQTHELEATNVKITGDGDSQTYPIQKKYHTPEFLRSIPHLRFRTPFNSLLSRFRSEAIFAVGDFFRSRKPYGPFYQVQPPLITSSDCEGAGEVFTLTPKETEQQTEQQDEQFFRDPKYLTVSSQLHLEAYAAELGSVWTLSPTFRAERSDTTRHLAEFYMLEVEVSHTRQLEDIMGLAEDMIRHIVSRLQDSIAGREILGAKRTGEAGTELTDQGDTFTDIEKRWDALMQPARWERITYTTAMQHLEEVCDTVGFQFKPTWSTGLQLEHERYLVGQFGKGRPLFVTEYPKAIKPFYMLPSGTGDNPTGQHAADSETVANFDLLLPHVAELVGGSLREHRLLDLIANMRQHGLIQQDTRDGDDDDDASKPVKDLYPGLEQDESLGSLRWNLLLLNQVFHLGGKRPFTMYPPFHVRNLYEEHGGIVQLGAAEYDSLAKEPEARLTYVDDDDGEIITVGTSLELQERLSEPAPSSRYSWLAEDLQDNPMHVFDVQQTERVLRRWRNFEYAAPEPTLKTSVTPANEVSIKVGGGDLLKALEDNARRYLSTNDSAAAVQDPREKWVQACQPPQLSPTDISRKEIKAIPSEAPKRSLLLTEKGQRLAKEAGDRLRWNDVCTNAIDKKGLKENRWASYQRMNHITTQPTAEREIPEPSFMEAFEAELAKHLVEDQPTDAQAADTTPSTSHEAANNVPPSAADQVSLQSAGEMVVQAVQALATGVGLLGSEMSRRYPELEEKLANVQHTLPTHIDDVVSEAIAGLDGHADKLSRALRHAADVSRHAAERTRQTDLQSIDDMLAGFAGFVGDVGKTLWANFDKDVTENGRSSLRSRVRDTEFPSGSQSPDNSTVTVQKDLSQKQASVVCPEPCLIGSRRDHERCVFRKSLANENKEPEDRPSHFLDPPTGNQPIAHEIKTTSRPVWQSNPHVNDCFQGVPNVLDFRHEAPWASAQRDPVYTTTDDLTDRTPNFHKFVPPAEKKRSSTVVAGTSQLRSMKSTPAFSHSTKPILDQEDGDPDFTARYPSLISSNNAPRRSNTTANPMSNSAFLRTMNPESEIARYPTVSQFERASSLGQQLPGAQSRSGQLSEPFFAPPATSIQDSTLLRQPPGAWPEFSADPKAGASKGMDKPSGESSGAFFERMTGRRASAVDDEMYHDTEANGNSTLHRAHTTAGITRSNPLVSSDPAARLPAPFDPLTDLADELHSDRTHRREERRARLRAGRAERETHRVERERQRAERRDLTSQENTYLPTSPQPISLWSQSSFPPSNNSAVPFQGSRRPYSMHFTGAGRTGALNSLIAHDLRSQTRAYRQAMSRPQSSLPDFHARAAPPFPELPNIAPSSTRPPPPQQTRRTTLPPSLSIQVPSPTYHRPPQPATHPSRKKVFHIAVPSPTSRDINVENCIAYLQTLGYAAPSHGNANYSGERSTRRGDRGISTHNANEGQCLTIERLGAIAMAANGDVAEAIEMIEEERRAWDRLNDERKRK</sequence>
<keyword evidence="9" id="KW-1185">Reference proteome</keyword>
<feature type="compositionally biased region" description="Polar residues" evidence="6">
    <location>
        <begin position="945"/>
        <end position="957"/>
    </location>
</feature>
<comment type="caution">
    <text evidence="8">The sequence shown here is derived from an EMBL/GenBank/DDBJ whole genome shotgun (WGS) entry which is preliminary data.</text>
</comment>
<keyword evidence="5 8" id="KW-0030">Aminoacyl-tRNA synthetase</keyword>
<dbReference type="InterPro" id="IPR004365">
    <property type="entry name" value="NA-bd_OB_tRNA"/>
</dbReference>
<evidence type="ECO:0000256" key="2">
    <source>
        <dbReference type="ARBA" id="ARBA00022741"/>
    </source>
</evidence>
<feature type="compositionally biased region" description="Basic and acidic residues" evidence="6">
    <location>
        <begin position="1306"/>
        <end position="1348"/>
    </location>
</feature>
<dbReference type="Gene3D" id="2.40.50.140">
    <property type="entry name" value="Nucleic acid-binding proteins"/>
    <property type="match status" value="1"/>
</dbReference>
<dbReference type="GO" id="GO:0004816">
    <property type="term" value="F:asparagine-tRNA ligase activity"/>
    <property type="evidence" value="ECO:0007669"/>
    <property type="project" value="TreeGrafter"/>
</dbReference>
<proteinExistence type="predicted"/>
<feature type="region of interest" description="Disordered" evidence="6">
    <location>
        <begin position="1416"/>
        <end position="1486"/>
    </location>
</feature>
<dbReference type="Pfam" id="PF01336">
    <property type="entry name" value="tRNA_anti-codon"/>
    <property type="match status" value="1"/>
</dbReference>
<evidence type="ECO:0000313" key="9">
    <source>
        <dbReference type="Proteomes" id="UP000053317"/>
    </source>
</evidence>
<dbReference type="GO" id="GO:0005739">
    <property type="term" value="C:mitochondrion"/>
    <property type="evidence" value="ECO:0007669"/>
    <property type="project" value="TreeGrafter"/>
</dbReference>
<keyword evidence="3" id="KW-0067">ATP-binding</keyword>
<dbReference type="SUPFAM" id="SSF50249">
    <property type="entry name" value="Nucleic acid-binding proteins"/>
    <property type="match status" value="1"/>
</dbReference>
<gene>
    <name evidence="8" type="ORF">UCRPC4_g01368</name>
</gene>
<feature type="region of interest" description="Disordered" evidence="6">
    <location>
        <begin position="1305"/>
        <end position="1360"/>
    </location>
</feature>
<dbReference type="EMBL" id="LCWF01000033">
    <property type="protein sequence ID" value="KKY26902.1"/>
    <property type="molecule type" value="Genomic_DNA"/>
</dbReference>
<dbReference type="PROSITE" id="PS50862">
    <property type="entry name" value="AA_TRNA_LIGASE_II"/>
    <property type="match status" value="1"/>
</dbReference>
<evidence type="ECO:0000256" key="1">
    <source>
        <dbReference type="ARBA" id="ARBA00022598"/>
    </source>
</evidence>
<feature type="region of interest" description="Disordered" evidence="6">
    <location>
        <begin position="780"/>
        <end position="808"/>
    </location>
</feature>
<dbReference type="InterPro" id="IPR006195">
    <property type="entry name" value="aa-tRNA-synth_II"/>
</dbReference>
<feature type="compositionally biased region" description="Polar residues" evidence="6">
    <location>
        <begin position="1130"/>
        <end position="1150"/>
    </location>
</feature>
<dbReference type="PANTHER" id="PTHR22594">
    <property type="entry name" value="ASPARTYL/LYSYL-TRNA SYNTHETASE"/>
    <property type="match status" value="1"/>
</dbReference>
<feature type="region of interest" description="Disordered" evidence="6">
    <location>
        <begin position="1523"/>
        <end position="1542"/>
    </location>
</feature>
<name>A0A0G2EW62_PHACM</name>
<dbReference type="InterPro" id="IPR004364">
    <property type="entry name" value="Aa-tRNA-synt_II"/>
</dbReference>
<feature type="domain" description="Aminoacyl-transfer RNA synthetases class-II family profile" evidence="7">
    <location>
        <begin position="171"/>
        <end position="515"/>
    </location>
</feature>
<feature type="compositionally biased region" description="Basic and acidic residues" evidence="6">
    <location>
        <begin position="1530"/>
        <end position="1539"/>
    </location>
</feature>
<reference evidence="8 9" key="2">
    <citation type="submission" date="2015-05" db="EMBL/GenBank/DDBJ databases">
        <authorList>
            <person name="Morales-Cruz A."/>
            <person name="Amrine K.C."/>
            <person name="Cantu D."/>
        </authorList>
    </citation>
    <scope>NUCLEOTIDE SEQUENCE [LARGE SCALE GENOMIC DNA]</scope>
    <source>
        <strain evidence="8">UCRPC4</strain>
    </source>
</reference>
<evidence type="ECO:0000256" key="4">
    <source>
        <dbReference type="ARBA" id="ARBA00022917"/>
    </source>
</evidence>
<dbReference type="Proteomes" id="UP000053317">
    <property type="component" value="Unassembled WGS sequence"/>
</dbReference>
<keyword evidence="4" id="KW-0648">Protein biosynthesis</keyword>
<accession>A0A0G2EW62</accession>
<feature type="compositionally biased region" description="Polar residues" evidence="6">
    <location>
        <begin position="1088"/>
        <end position="1110"/>
    </location>
</feature>
<dbReference type="GO" id="GO:0006421">
    <property type="term" value="P:asparaginyl-tRNA aminoacylation"/>
    <property type="evidence" value="ECO:0007669"/>
    <property type="project" value="TreeGrafter"/>
</dbReference>
<dbReference type="Gene3D" id="3.30.930.10">
    <property type="entry name" value="Bira Bifunctional Protein, Domain 2"/>
    <property type="match status" value="1"/>
</dbReference>
<dbReference type="InterPro" id="IPR045864">
    <property type="entry name" value="aa-tRNA-synth_II/BPL/LPL"/>
</dbReference>
<dbReference type="CDD" id="cd04318">
    <property type="entry name" value="EcAsnRS_like_N"/>
    <property type="match status" value="1"/>
</dbReference>
<evidence type="ECO:0000313" key="8">
    <source>
        <dbReference type="EMBL" id="KKY26902.1"/>
    </source>
</evidence>
<keyword evidence="2" id="KW-0547">Nucleotide-binding</keyword>
<dbReference type="OrthoDB" id="43906at2759"/>
<dbReference type="GO" id="GO:0003676">
    <property type="term" value="F:nucleic acid binding"/>
    <property type="evidence" value="ECO:0007669"/>
    <property type="project" value="InterPro"/>
</dbReference>
<organism evidence="8 9">
    <name type="scientific">Phaeomoniella chlamydospora</name>
    <name type="common">Phaeoacremonium chlamydosporum</name>
    <dbReference type="NCBI Taxonomy" id="158046"/>
    <lineage>
        <taxon>Eukaryota</taxon>
        <taxon>Fungi</taxon>
        <taxon>Dikarya</taxon>
        <taxon>Ascomycota</taxon>
        <taxon>Pezizomycotina</taxon>
        <taxon>Eurotiomycetes</taxon>
        <taxon>Chaetothyriomycetidae</taxon>
        <taxon>Phaeomoniellales</taxon>
        <taxon>Phaeomoniellaceae</taxon>
        <taxon>Phaeomoniella</taxon>
    </lineage>
</organism>
<feature type="region of interest" description="Disordered" evidence="6">
    <location>
        <begin position="931"/>
        <end position="957"/>
    </location>
</feature>
<feature type="compositionally biased region" description="Low complexity" evidence="6">
    <location>
        <begin position="1455"/>
        <end position="1464"/>
    </location>
</feature>